<dbReference type="GO" id="GO:0005886">
    <property type="term" value="C:plasma membrane"/>
    <property type="evidence" value="ECO:0007669"/>
    <property type="project" value="UniProtKB-SubCell"/>
</dbReference>
<dbReference type="GO" id="GO:0016746">
    <property type="term" value="F:acyltransferase activity"/>
    <property type="evidence" value="ECO:0007669"/>
    <property type="project" value="UniProtKB-KW"/>
</dbReference>
<dbReference type="AlphaFoldDB" id="A0A9X2SAZ8"/>
<evidence type="ECO:0000256" key="4">
    <source>
        <dbReference type="ARBA" id="ARBA00022692"/>
    </source>
</evidence>
<evidence type="ECO:0000256" key="13">
    <source>
        <dbReference type="SAM" id="Phobius"/>
    </source>
</evidence>
<accession>A0A9X2SAZ8</accession>
<feature type="transmembrane region" description="Helical" evidence="13">
    <location>
        <begin position="125"/>
        <end position="144"/>
    </location>
</feature>
<feature type="transmembrane region" description="Helical" evidence="13">
    <location>
        <begin position="12"/>
        <end position="33"/>
    </location>
</feature>
<dbReference type="EMBL" id="JANIPJ010000020">
    <property type="protein sequence ID" value="MCR2806796.1"/>
    <property type="molecule type" value="Genomic_DNA"/>
</dbReference>
<evidence type="ECO:0000256" key="10">
    <source>
        <dbReference type="ARBA" id="ARBA00023603"/>
    </source>
</evidence>
<keyword evidence="5" id="KW-0732">Signal</keyword>
<keyword evidence="2" id="KW-1003">Cell membrane</keyword>
<keyword evidence="4 13" id="KW-0812">Transmembrane</keyword>
<evidence type="ECO:0000313" key="14">
    <source>
        <dbReference type="EMBL" id="MCR2806796.1"/>
    </source>
</evidence>
<comment type="caution">
    <text evidence="14">The sequence shown here is derived from an EMBL/GenBank/DDBJ whole genome shotgun (WGS) entry which is preliminary data.</text>
</comment>
<evidence type="ECO:0000256" key="8">
    <source>
        <dbReference type="ARBA" id="ARBA00023315"/>
    </source>
</evidence>
<comment type="pathway">
    <text evidence="9">Carotenoid biosynthesis; staphyloxanthin biosynthesis; staphyloxanthin from farnesyl diphosphate: step 5/5.</text>
</comment>
<evidence type="ECO:0000256" key="12">
    <source>
        <dbReference type="ARBA" id="ARBA00025324"/>
    </source>
</evidence>
<evidence type="ECO:0000256" key="7">
    <source>
        <dbReference type="ARBA" id="ARBA00023136"/>
    </source>
</evidence>
<dbReference type="Pfam" id="PF18927">
    <property type="entry name" value="CrtO"/>
    <property type="match status" value="1"/>
</dbReference>
<keyword evidence="7 13" id="KW-0472">Membrane</keyword>
<evidence type="ECO:0000256" key="2">
    <source>
        <dbReference type="ARBA" id="ARBA00022475"/>
    </source>
</evidence>
<evidence type="ECO:0000256" key="9">
    <source>
        <dbReference type="ARBA" id="ARBA00023588"/>
    </source>
</evidence>
<comment type="subcellular location">
    <subcellularLocation>
        <location evidence="1">Cell membrane</location>
        <topology evidence="1">Single-pass membrane protein</topology>
    </subcellularLocation>
</comment>
<evidence type="ECO:0000256" key="6">
    <source>
        <dbReference type="ARBA" id="ARBA00022989"/>
    </source>
</evidence>
<evidence type="ECO:0000256" key="5">
    <source>
        <dbReference type="ARBA" id="ARBA00022729"/>
    </source>
</evidence>
<evidence type="ECO:0000256" key="1">
    <source>
        <dbReference type="ARBA" id="ARBA00004162"/>
    </source>
</evidence>
<comment type="similarity">
    <text evidence="10">Belongs to the acyltransferase CrtO family.</text>
</comment>
<comment type="function">
    <text evidence="12">Catalyzes the acylation of glycosyl-4,4'-diaponeurosporenoate, i.e. the esterification of glucose at the C6'' position with the carboxyl group of the C(15) fatty acid 12-methyltetradecanoic acid, to yield staphyloxanthin. This is the last step in the biosynthesis of this orange pigment, present in most staphylococci strains.</text>
</comment>
<keyword evidence="3" id="KW-0808">Transferase</keyword>
<organism evidence="14 15">
    <name type="scientific">Paenibacillus soyae</name>
    <dbReference type="NCBI Taxonomy" id="2969249"/>
    <lineage>
        <taxon>Bacteria</taxon>
        <taxon>Bacillati</taxon>
        <taxon>Bacillota</taxon>
        <taxon>Bacilli</taxon>
        <taxon>Bacillales</taxon>
        <taxon>Paenibacillaceae</taxon>
        <taxon>Paenibacillus</taxon>
    </lineage>
</organism>
<keyword evidence="6 13" id="KW-1133">Transmembrane helix</keyword>
<evidence type="ECO:0000313" key="15">
    <source>
        <dbReference type="Proteomes" id="UP001141950"/>
    </source>
</evidence>
<name>A0A9X2SAZ8_9BACL</name>
<proteinExistence type="inferred from homology"/>
<evidence type="ECO:0000256" key="3">
    <source>
        <dbReference type="ARBA" id="ARBA00022679"/>
    </source>
</evidence>
<keyword evidence="15" id="KW-1185">Reference proteome</keyword>
<dbReference type="RefSeq" id="WP_257450634.1">
    <property type="nucleotide sequence ID" value="NZ_JANIPJ010000020.1"/>
</dbReference>
<reference evidence="14" key="1">
    <citation type="submission" date="2022-08" db="EMBL/GenBank/DDBJ databases">
        <title>The genomic sequence of strain Paenibacillus sp. SCIV0701.</title>
        <authorList>
            <person name="Zhao H."/>
        </authorList>
    </citation>
    <scope>NUCLEOTIDE SEQUENCE</scope>
    <source>
        <strain evidence="14">SCIV0701</strain>
    </source>
</reference>
<evidence type="ECO:0000256" key="11">
    <source>
        <dbReference type="ARBA" id="ARBA00023667"/>
    </source>
</evidence>
<dbReference type="Proteomes" id="UP001141950">
    <property type="component" value="Unassembled WGS sequence"/>
</dbReference>
<keyword evidence="8 14" id="KW-0012">Acyltransferase</keyword>
<gene>
    <name evidence="14" type="ORF">NQZ67_23205</name>
</gene>
<protein>
    <recommendedName>
        <fullName evidence="11">Glycosyl-4,4'-diaponeurosporenoate acyltransferase</fullName>
    </recommendedName>
</protein>
<sequence>MRIIELSHTITLLLDIAAWFVIHLAVSVLALRLPARLFAEDSFLYRIRGWEDSGRLWQRLLRVKSWKHRIPDGTLILKKGYNKSRLSGTGKSDLLLFVRESRRAELTHWLSMAPAPLFFLWNPAWAGWLMVLYAVLFNAPIIVAQRFNRPRFRLLAERMAGGGPSRQAGAAGDT</sequence>
<dbReference type="InterPro" id="IPR044021">
    <property type="entry name" value="CrtO"/>
</dbReference>